<evidence type="ECO:0000313" key="4">
    <source>
        <dbReference type="EMBL" id="NMG17607.1"/>
    </source>
</evidence>
<dbReference type="Pfam" id="PF05130">
    <property type="entry name" value="FlgN"/>
    <property type="match status" value="1"/>
</dbReference>
<reference evidence="4 5" key="1">
    <citation type="submission" date="2019-12" db="EMBL/GenBank/DDBJ databases">
        <title>Comparative genomics gives insights into the taxonomy of the Azoarcus-Aromatoleum group and reveals separate origins of nif in the plant-associated Azoarcus and non-plant-associated Aromatoleum sub-groups.</title>
        <authorList>
            <person name="Lafos M."/>
            <person name="Maluk M."/>
            <person name="Batista M."/>
            <person name="Junghare M."/>
            <person name="Carmona M."/>
            <person name="Faoro H."/>
            <person name="Cruz L.M."/>
            <person name="Battistoni F."/>
            <person name="De Souza E."/>
            <person name="Pedrosa F."/>
            <person name="Chen W.-M."/>
            <person name="Poole P.S."/>
            <person name="Dixon R.A."/>
            <person name="James E.K."/>
        </authorList>
    </citation>
    <scope>NUCLEOTIDE SEQUENCE [LARGE SCALE GENOMIC DNA]</scope>
    <source>
        <strain evidence="4 5">PbN1</strain>
    </source>
</reference>
<dbReference type="Proteomes" id="UP000633943">
    <property type="component" value="Unassembled WGS sequence"/>
</dbReference>
<dbReference type="Gene3D" id="1.20.58.300">
    <property type="entry name" value="FlgN-like"/>
    <property type="match status" value="1"/>
</dbReference>
<evidence type="ECO:0000256" key="1">
    <source>
        <dbReference type="ARBA" id="ARBA00002397"/>
    </source>
</evidence>
<organism evidence="4 5">
    <name type="scientific">Aromatoleum bremense</name>
    <dbReference type="NCBI Taxonomy" id="76115"/>
    <lineage>
        <taxon>Bacteria</taxon>
        <taxon>Pseudomonadati</taxon>
        <taxon>Pseudomonadota</taxon>
        <taxon>Betaproteobacteria</taxon>
        <taxon>Rhodocyclales</taxon>
        <taxon>Rhodocyclaceae</taxon>
        <taxon>Aromatoleum</taxon>
    </lineage>
</organism>
<sequence length="157" mass="17625">MTPQPELQRLATLIDTEAALLRAFLALLEREETLLIAGEADALLALTQEKSQRHQQLQRVHNDRALLLGRLRRPNDEASIRELCRPLPDTLACWDEIRELARNAQHRNESNGKLIVERMQHNQSALTVLLTAAGQPQLYNAAGMTRPRSSGRHLGSA</sequence>
<keyword evidence="4" id="KW-0282">Flagellum</keyword>
<evidence type="ECO:0000256" key="2">
    <source>
        <dbReference type="ARBA" id="ARBA00007703"/>
    </source>
</evidence>
<dbReference type="RefSeq" id="WP_169120659.1">
    <property type="nucleotide sequence ID" value="NZ_CP059467.1"/>
</dbReference>
<evidence type="ECO:0000256" key="3">
    <source>
        <dbReference type="ARBA" id="ARBA00022795"/>
    </source>
</evidence>
<dbReference type="SUPFAM" id="SSF140566">
    <property type="entry name" value="FlgN-like"/>
    <property type="match status" value="1"/>
</dbReference>
<comment type="similarity">
    <text evidence="2">Belongs to the FlgN family.</text>
</comment>
<keyword evidence="5" id="KW-1185">Reference proteome</keyword>
<comment type="caution">
    <text evidence="4">The sequence shown here is derived from an EMBL/GenBank/DDBJ whole genome shotgun (WGS) entry which is preliminary data.</text>
</comment>
<keyword evidence="4" id="KW-0966">Cell projection</keyword>
<proteinExistence type="inferred from homology"/>
<gene>
    <name evidence="4" type="ORF">GPA24_19145</name>
</gene>
<name>A0ABX1P045_9RHOO</name>
<evidence type="ECO:0000313" key="5">
    <source>
        <dbReference type="Proteomes" id="UP000633943"/>
    </source>
</evidence>
<protein>
    <submittedName>
        <fullName evidence="4">Flagellar protein FlgN</fullName>
    </submittedName>
</protein>
<dbReference type="EMBL" id="WTVP01000093">
    <property type="protein sequence ID" value="NMG17607.1"/>
    <property type="molecule type" value="Genomic_DNA"/>
</dbReference>
<dbReference type="InterPro" id="IPR007809">
    <property type="entry name" value="FlgN-like"/>
</dbReference>
<keyword evidence="4" id="KW-0969">Cilium</keyword>
<dbReference type="InterPro" id="IPR036679">
    <property type="entry name" value="FlgN-like_sf"/>
</dbReference>
<accession>A0ABX1P045</accession>
<comment type="function">
    <text evidence="1">Required for the efficient initiation of filament assembly.</text>
</comment>
<keyword evidence="3" id="KW-1005">Bacterial flagellum biogenesis</keyword>